<name>A0A1E4TBU0_9ASCO</name>
<feature type="compositionally biased region" description="Acidic residues" evidence="1">
    <location>
        <begin position="250"/>
        <end position="267"/>
    </location>
</feature>
<dbReference type="Proteomes" id="UP000095023">
    <property type="component" value="Unassembled WGS sequence"/>
</dbReference>
<accession>A0A1E4TBU0</accession>
<evidence type="ECO:0000313" key="3">
    <source>
        <dbReference type="Proteomes" id="UP000095023"/>
    </source>
</evidence>
<dbReference type="EMBL" id="KV453843">
    <property type="protein sequence ID" value="ODV89183.1"/>
    <property type="molecule type" value="Genomic_DNA"/>
</dbReference>
<proteinExistence type="predicted"/>
<protein>
    <submittedName>
        <fullName evidence="2">Uncharacterized protein</fullName>
    </submittedName>
</protein>
<evidence type="ECO:0000313" key="2">
    <source>
        <dbReference type="EMBL" id="ODV89183.1"/>
    </source>
</evidence>
<keyword evidence="3" id="KW-1185">Reference proteome</keyword>
<feature type="region of interest" description="Disordered" evidence="1">
    <location>
        <begin position="239"/>
        <end position="276"/>
    </location>
</feature>
<evidence type="ECO:0000256" key="1">
    <source>
        <dbReference type="SAM" id="MobiDB-lite"/>
    </source>
</evidence>
<gene>
    <name evidence="2" type="ORF">CANCADRAFT_134518</name>
</gene>
<dbReference type="AlphaFoldDB" id="A0A1E4TBU0"/>
<sequence>METHAKRIKNKDRQALRKGIVYVPPFSKIKLFNSIDRLENTNFYKHTSTTVLGLLMMRALCENDRMRAWRVAKILVRTYPGDIRDGWNFLNEMLVGRTLDGSNYNATFKYSEADLEMIDWLIRSQGEKTKKIPPQELAISSDVHPKLQFLLHELIKSLILHGHFELARQNLDQLLRHHPCNTDGMFYAYRALIESDLKKKEKFLSLAFKYGAHFAPSVSDTGDSWIYLPFEERQKHIEETFPVADVESSSGEEDSDDGDESSEESSSEESAYGYER</sequence>
<reference evidence="3" key="1">
    <citation type="submission" date="2016-02" db="EMBL/GenBank/DDBJ databases">
        <title>Comparative genomics of biotechnologically important yeasts.</title>
        <authorList>
            <consortium name="DOE Joint Genome Institute"/>
            <person name="Riley R."/>
            <person name="Haridas S."/>
            <person name="Wolfe K.H."/>
            <person name="Lopes M.R."/>
            <person name="Hittinger C.T."/>
            <person name="Goker M."/>
            <person name="Salamov A."/>
            <person name="Wisecaver J."/>
            <person name="Long T.M."/>
            <person name="Aerts A.L."/>
            <person name="Barry K."/>
            <person name="Choi C."/>
            <person name="Clum A."/>
            <person name="Coughlan A.Y."/>
            <person name="Deshpande S."/>
            <person name="Douglass A.P."/>
            <person name="Hanson S.J."/>
            <person name="Klenk H.-P."/>
            <person name="Labutti K."/>
            <person name="Lapidus A."/>
            <person name="Lindquist E."/>
            <person name="Lipzen A."/>
            <person name="Meier-Kolthoff J.P."/>
            <person name="Ohm R.A."/>
            <person name="Otillar R.P."/>
            <person name="Pangilinan J."/>
            <person name="Peng Y."/>
            <person name="Rokas A."/>
            <person name="Rosa C.A."/>
            <person name="Scheuner C."/>
            <person name="Sibirny A.A."/>
            <person name="Slot J.C."/>
            <person name="Stielow J.B."/>
            <person name="Sun H."/>
            <person name="Kurtzman C.P."/>
            <person name="Blackwell M."/>
            <person name="Jeffries T.W."/>
            <person name="Grigoriev I.V."/>
        </authorList>
    </citation>
    <scope>NUCLEOTIDE SEQUENCE [LARGE SCALE GENOMIC DNA]</scope>
    <source>
        <strain evidence="3">NRRL Y-17796</strain>
    </source>
</reference>
<organism evidence="2 3">
    <name type="scientific">Tortispora caseinolytica NRRL Y-17796</name>
    <dbReference type="NCBI Taxonomy" id="767744"/>
    <lineage>
        <taxon>Eukaryota</taxon>
        <taxon>Fungi</taxon>
        <taxon>Dikarya</taxon>
        <taxon>Ascomycota</taxon>
        <taxon>Saccharomycotina</taxon>
        <taxon>Trigonopsidomycetes</taxon>
        <taxon>Trigonopsidales</taxon>
        <taxon>Trigonopsidaceae</taxon>
        <taxon>Tortispora</taxon>
    </lineage>
</organism>